<accession>A0A448XQ09</accession>
<keyword evidence="12" id="KW-1185">Reference proteome</keyword>
<dbReference type="InterPro" id="IPR027640">
    <property type="entry name" value="Kinesin-like_fam"/>
</dbReference>
<dbReference type="SMART" id="SM00129">
    <property type="entry name" value="KISc"/>
    <property type="match status" value="1"/>
</dbReference>
<dbReference type="Pfam" id="PF00225">
    <property type="entry name" value="Kinesin"/>
    <property type="match status" value="1"/>
</dbReference>
<dbReference type="PROSITE" id="PS50067">
    <property type="entry name" value="KINESIN_MOTOR_2"/>
    <property type="match status" value="1"/>
</dbReference>
<dbReference type="Gene3D" id="3.40.850.10">
    <property type="entry name" value="Kinesin motor domain"/>
    <property type="match status" value="2"/>
</dbReference>
<evidence type="ECO:0000256" key="8">
    <source>
        <dbReference type="RuleBase" id="RU000394"/>
    </source>
</evidence>
<evidence type="ECO:0000313" key="12">
    <source>
        <dbReference type="Proteomes" id="UP000784294"/>
    </source>
</evidence>
<dbReference type="GO" id="GO:0051231">
    <property type="term" value="P:spindle elongation"/>
    <property type="evidence" value="ECO:0007669"/>
    <property type="project" value="TreeGrafter"/>
</dbReference>
<dbReference type="SUPFAM" id="SSF52540">
    <property type="entry name" value="P-loop containing nucleoside triphosphate hydrolases"/>
    <property type="match status" value="1"/>
</dbReference>
<feature type="domain" description="Kinesin motor" evidence="10">
    <location>
        <begin position="1"/>
        <end position="292"/>
    </location>
</feature>
<feature type="domain" description="FHA" evidence="9">
    <location>
        <begin position="42"/>
        <end position="104"/>
    </location>
</feature>
<name>A0A448XQ09_9PLAT</name>
<keyword evidence="5" id="KW-0175">Coiled coil</keyword>
<dbReference type="GO" id="GO:0007018">
    <property type="term" value="P:microtubule-based movement"/>
    <property type="evidence" value="ECO:0007669"/>
    <property type="project" value="InterPro"/>
</dbReference>
<dbReference type="GO" id="GO:0007052">
    <property type="term" value="P:mitotic spindle organization"/>
    <property type="evidence" value="ECO:0007669"/>
    <property type="project" value="TreeGrafter"/>
</dbReference>
<keyword evidence="3 8" id="KW-0547">Nucleotide-binding</keyword>
<comment type="caution">
    <text evidence="7">Lacks conserved residue(s) required for the propagation of feature annotation.</text>
</comment>
<keyword evidence="2" id="KW-0963">Cytoplasm</keyword>
<evidence type="ECO:0000256" key="6">
    <source>
        <dbReference type="ARBA" id="ARBA00023212"/>
    </source>
</evidence>
<evidence type="ECO:0000256" key="2">
    <source>
        <dbReference type="ARBA" id="ARBA00022490"/>
    </source>
</evidence>
<dbReference type="InterPro" id="IPR000253">
    <property type="entry name" value="FHA_dom"/>
</dbReference>
<dbReference type="EMBL" id="CAAALY010272309">
    <property type="protein sequence ID" value="VEL42043.1"/>
    <property type="molecule type" value="Genomic_DNA"/>
</dbReference>
<dbReference type="InterPro" id="IPR019821">
    <property type="entry name" value="Kinesin_motor_CS"/>
</dbReference>
<evidence type="ECO:0000256" key="3">
    <source>
        <dbReference type="ARBA" id="ARBA00022741"/>
    </source>
</evidence>
<evidence type="ECO:0000256" key="7">
    <source>
        <dbReference type="PROSITE-ProRule" id="PRU00283"/>
    </source>
</evidence>
<dbReference type="PANTHER" id="PTHR47969">
    <property type="entry name" value="CHROMOSOME-ASSOCIATED KINESIN KIF4A-RELATED"/>
    <property type="match status" value="1"/>
</dbReference>
<organism evidence="11 12">
    <name type="scientific">Protopolystoma xenopodis</name>
    <dbReference type="NCBI Taxonomy" id="117903"/>
    <lineage>
        <taxon>Eukaryota</taxon>
        <taxon>Metazoa</taxon>
        <taxon>Spiralia</taxon>
        <taxon>Lophotrochozoa</taxon>
        <taxon>Platyhelminthes</taxon>
        <taxon>Monogenea</taxon>
        <taxon>Polyopisthocotylea</taxon>
        <taxon>Polystomatidea</taxon>
        <taxon>Polystomatidae</taxon>
        <taxon>Protopolystoma</taxon>
    </lineage>
</organism>
<dbReference type="GO" id="GO:0005524">
    <property type="term" value="F:ATP binding"/>
    <property type="evidence" value="ECO:0007669"/>
    <property type="project" value="UniProtKB-KW"/>
</dbReference>
<keyword evidence="8" id="KW-0493">Microtubule</keyword>
<dbReference type="PROSITE" id="PS50006">
    <property type="entry name" value="FHA_DOMAIN"/>
    <property type="match status" value="1"/>
</dbReference>
<comment type="subcellular location">
    <subcellularLocation>
        <location evidence="1">Cytoplasm</location>
        <location evidence="1">Cytoskeleton</location>
    </subcellularLocation>
</comment>
<evidence type="ECO:0000256" key="4">
    <source>
        <dbReference type="ARBA" id="ARBA00022840"/>
    </source>
</evidence>
<reference evidence="11" key="1">
    <citation type="submission" date="2018-11" db="EMBL/GenBank/DDBJ databases">
        <authorList>
            <consortium name="Pathogen Informatics"/>
        </authorList>
    </citation>
    <scope>NUCLEOTIDE SEQUENCE</scope>
</reference>
<dbReference type="PRINTS" id="PR00380">
    <property type="entry name" value="KINESINHEAVY"/>
</dbReference>
<dbReference type="AlphaFoldDB" id="A0A448XQ09"/>
<keyword evidence="4 8" id="KW-0067">ATP-binding</keyword>
<dbReference type="InterPro" id="IPR027417">
    <property type="entry name" value="P-loop_NTPase"/>
</dbReference>
<evidence type="ECO:0000256" key="5">
    <source>
        <dbReference type="ARBA" id="ARBA00023054"/>
    </source>
</evidence>
<proteinExistence type="inferred from homology"/>
<gene>
    <name evidence="11" type="ORF">PXEA_LOCUS35483</name>
</gene>
<dbReference type="OrthoDB" id="3176171at2759"/>
<dbReference type="InterPro" id="IPR036961">
    <property type="entry name" value="Kinesin_motor_dom_sf"/>
</dbReference>
<dbReference type="GO" id="GO:0005874">
    <property type="term" value="C:microtubule"/>
    <property type="evidence" value="ECO:0007669"/>
    <property type="project" value="UniProtKB-KW"/>
</dbReference>
<comment type="similarity">
    <text evidence="7 8">Belongs to the TRAFAC class myosin-kinesin ATPase superfamily. Kinesin family.</text>
</comment>
<sequence>MGCSWHSPPITLRPLKNSEQTADFSLDKQTLFFSGKEFTFDHVFGQTASQHKVFSAAVKPLVSRFHAQVYNDDLRDLLSPDNVSSGVQIRDRGNNQVEVTGLTTHEVTGSDEVTLHLLPPQILRFLFIGGHARKTACTHMNATSSRSHAIFTIKLKFSRVGEVRIFFFFFIEPGYFTISSFFSQQVNERVTSKINFVDLAGSESLKRTGAEGERAKEGININMGLLALGNVINSLSEGRVHIPYRSSKLTRLLSDSIGGNSKTLFIACISPAKEDKHETLNTLLYASRVKRIHNRAVQQITSENEVISLKAEIVWLRKQLEVFQVRLAIATTV</sequence>
<dbReference type="GO" id="GO:0005875">
    <property type="term" value="C:microtubule associated complex"/>
    <property type="evidence" value="ECO:0007669"/>
    <property type="project" value="TreeGrafter"/>
</dbReference>
<evidence type="ECO:0000256" key="1">
    <source>
        <dbReference type="ARBA" id="ARBA00004245"/>
    </source>
</evidence>
<dbReference type="PANTHER" id="PTHR47969:SF15">
    <property type="entry name" value="CHROMOSOME-ASSOCIATED KINESIN KIF4A-RELATED"/>
    <property type="match status" value="1"/>
</dbReference>
<keyword evidence="6" id="KW-0206">Cytoskeleton</keyword>
<evidence type="ECO:0000313" key="11">
    <source>
        <dbReference type="EMBL" id="VEL42043.1"/>
    </source>
</evidence>
<dbReference type="Proteomes" id="UP000784294">
    <property type="component" value="Unassembled WGS sequence"/>
</dbReference>
<dbReference type="GO" id="GO:0003777">
    <property type="term" value="F:microtubule motor activity"/>
    <property type="evidence" value="ECO:0007669"/>
    <property type="project" value="InterPro"/>
</dbReference>
<evidence type="ECO:0000259" key="9">
    <source>
        <dbReference type="PROSITE" id="PS50006"/>
    </source>
</evidence>
<keyword evidence="8" id="KW-0505">Motor protein</keyword>
<dbReference type="GO" id="GO:0008017">
    <property type="term" value="F:microtubule binding"/>
    <property type="evidence" value="ECO:0007669"/>
    <property type="project" value="InterPro"/>
</dbReference>
<dbReference type="InterPro" id="IPR001752">
    <property type="entry name" value="Kinesin_motor_dom"/>
</dbReference>
<evidence type="ECO:0000259" key="10">
    <source>
        <dbReference type="PROSITE" id="PS50067"/>
    </source>
</evidence>
<protein>
    <recommendedName>
        <fullName evidence="8">Kinesin-like protein</fullName>
    </recommendedName>
</protein>
<comment type="caution">
    <text evidence="11">The sequence shown here is derived from an EMBL/GenBank/DDBJ whole genome shotgun (WGS) entry which is preliminary data.</text>
</comment>
<dbReference type="PROSITE" id="PS00411">
    <property type="entry name" value="KINESIN_MOTOR_1"/>
    <property type="match status" value="1"/>
</dbReference>